<proteinExistence type="predicted"/>
<evidence type="ECO:0000313" key="3">
    <source>
        <dbReference type="Proteomes" id="UP000824241"/>
    </source>
</evidence>
<sequence>MKKAFAAVMLMVVCLLIWCGDQKAVEGTLVQVEGGTLLLMTEKGRRVGFTLEDGTLVWTMIDEPEAREILQLDTTITLRVQYTPYSEQWIHLNRETVYGYQADSVQVLSYCTGRKAVLSDGTKLSVWKNSEGEQYFLPDGQQLLLVEYPVLPDGVAGLFFDLNPVVQQRILDYCDKQGLLYDLAEELEKAYSIYTGRQREQTYSFHPRTVSQRSEISAVASRVVYCDTSVQVPGDASYGDGFSRCAAFDRETGEPISLLELFSCPVEEAVGRLLDIIQEQDTAFADRRDAAERELSPENLPDCLAIYEDGITLAFPIGKDGEYGIKLYFDSCPSLTALLKDWAVPYSQNA</sequence>
<protein>
    <recommendedName>
        <fullName evidence="4">DUF3298 domain-containing protein</fullName>
    </recommendedName>
</protein>
<dbReference type="Proteomes" id="UP000824241">
    <property type="component" value="Unassembled WGS sequence"/>
</dbReference>
<dbReference type="EMBL" id="DVHA01000161">
    <property type="protein sequence ID" value="HIR60901.1"/>
    <property type="molecule type" value="Genomic_DNA"/>
</dbReference>
<evidence type="ECO:0000256" key="1">
    <source>
        <dbReference type="SAM" id="SignalP"/>
    </source>
</evidence>
<reference evidence="2" key="1">
    <citation type="submission" date="2020-10" db="EMBL/GenBank/DDBJ databases">
        <authorList>
            <person name="Gilroy R."/>
        </authorList>
    </citation>
    <scope>NUCLEOTIDE SEQUENCE</scope>
    <source>
        <strain evidence="2">CHK189-12415</strain>
    </source>
</reference>
<reference evidence="2" key="2">
    <citation type="journal article" date="2021" name="PeerJ">
        <title>Extensive microbial diversity within the chicken gut microbiome revealed by metagenomics and culture.</title>
        <authorList>
            <person name="Gilroy R."/>
            <person name="Ravi A."/>
            <person name="Getino M."/>
            <person name="Pursley I."/>
            <person name="Horton D.L."/>
            <person name="Alikhan N.F."/>
            <person name="Baker D."/>
            <person name="Gharbi K."/>
            <person name="Hall N."/>
            <person name="Watson M."/>
            <person name="Adriaenssens E.M."/>
            <person name="Foster-Nyarko E."/>
            <person name="Jarju S."/>
            <person name="Secka A."/>
            <person name="Antonio M."/>
            <person name="Oren A."/>
            <person name="Chaudhuri R.R."/>
            <person name="La Ragione R."/>
            <person name="Hildebrand F."/>
            <person name="Pallen M.J."/>
        </authorList>
    </citation>
    <scope>NUCLEOTIDE SEQUENCE</scope>
    <source>
        <strain evidence="2">CHK189-12415</strain>
    </source>
</reference>
<organism evidence="2 3">
    <name type="scientific">Candidatus Faecivivens stercoravium</name>
    <dbReference type="NCBI Taxonomy" id="2840803"/>
    <lineage>
        <taxon>Bacteria</taxon>
        <taxon>Bacillati</taxon>
        <taxon>Bacillota</taxon>
        <taxon>Clostridia</taxon>
        <taxon>Eubacteriales</taxon>
        <taxon>Oscillospiraceae</taxon>
        <taxon>Oscillospiraceae incertae sedis</taxon>
        <taxon>Candidatus Faecivivens</taxon>
    </lineage>
</organism>
<feature type="chain" id="PRO_5038978492" description="DUF3298 domain-containing protein" evidence="1">
    <location>
        <begin position="25"/>
        <end position="350"/>
    </location>
</feature>
<evidence type="ECO:0000313" key="2">
    <source>
        <dbReference type="EMBL" id="HIR60901.1"/>
    </source>
</evidence>
<comment type="caution">
    <text evidence="2">The sequence shown here is derived from an EMBL/GenBank/DDBJ whole genome shotgun (WGS) entry which is preliminary data.</text>
</comment>
<evidence type="ECO:0008006" key="4">
    <source>
        <dbReference type="Google" id="ProtNLM"/>
    </source>
</evidence>
<gene>
    <name evidence="2" type="ORF">IAB37_04930</name>
</gene>
<keyword evidence="1" id="KW-0732">Signal</keyword>
<name>A0A9D1DXZ0_9FIRM</name>
<dbReference type="AlphaFoldDB" id="A0A9D1DXZ0"/>
<feature type="signal peptide" evidence="1">
    <location>
        <begin position="1"/>
        <end position="24"/>
    </location>
</feature>
<accession>A0A9D1DXZ0</accession>